<comment type="caution">
    <text evidence="2">The sequence shown here is derived from an EMBL/GenBank/DDBJ whole genome shotgun (WGS) entry which is preliminary data.</text>
</comment>
<keyword evidence="3" id="KW-1185">Reference proteome</keyword>
<organism evidence="2 3">
    <name type="scientific">Kitasatospora viridis</name>
    <dbReference type="NCBI Taxonomy" id="281105"/>
    <lineage>
        <taxon>Bacteria</taxon>
        <taxon>Bacillati</taxon>
        <taxon>Actinomycetota</taxon>
        <taxon>Actinomycetes</taxon>
        <taxon>Kitasatosporales</taxon>
        <taxon>Streptomycetaceae</taxon>
        <taxon>Kitasatospora</taxon>
    </lineage>
</organism>
<dbReference type="AlphaFoldDB" id="A0A561SGA3"/>
<dbReference type="InterPro" id="IPR011024">
    <property type="entry name" value="G_crystallin-like"/>
</dbReference>
<feature type="chain" id="PRO_5021703039" evidence="1">
    <location>
        <begin position="28"/>
        <end position="132"/>
    </location>
</feature>
<gene>
    <name evidence="2" type="ORF">FHX73_15505</name>
</gene>
<evidence type="ECO:0000256" key="1">
    <source>
        <dbReference type="SAM" id="SignalP"/>
    </source>
</evidence>
<dbReference type="OrthoDB" id="4310510at2"/>
<evidence type="ECO:0000313" key="2">
    <source>
        <dbReference type="EMBL" id="TWF73878.1"/>
    </source>
</evidence>
<sequence length="132" mass="13876">MKRRLSFVLGTALLAGLAVIPVQSASAAPRTVNVLPSGQGAGVCRDGFVCLYENYGLNQPANGRVLLTDESIGWLSDNNFDKIVSSVCNHSGTAATLFSADGYEGQSITVNPGHCTDVPAWFNDQASSVQLD</sequence>
<dbReference type="Gene3D" id="2.60.20.10">
    <property type="entry name" value="Crystallins"/>
    <property type="match status" value="1"/>
</dbReference>
<reference evidence="2 3" key="1">
    <citation type="submission" date="2019-06" db="EMBL/GenBank/DDBJ databases">
        <title>Sequencing the genomes of 1000 actinobacteria strains.</title>
        <authorList>
            <person name="Klenk H.-P."/>
        </authorList>
    </citation>
    <scope>NUCLEOTIDE SEQUENCE [LARGE SCALE GENOMIC DNA]</scope>
    <source>
        <strain evidence="2 3">DSM 44826</strain>
    </source>
</reference>
<feature type="signal peptide" evidence="1">
    <location>
        <begin position="1"/>
        <end position="27"/>
    </location>
</feature>
<keyword evidence="1" id="KW-0732">Signal</keyword>
<protein>
    <submittedName>
        <fullName evidence="2">Peptidase inhibitor family I36</fullName>
    </submittedName>
</protein>
<dbReference type="EMBL" id="VIWT01000005">
    <property type="protein sequence ID" value="TWF73878.1"/>
    <property type="molecule type" value="Genomic_DNA"/>
</dbReference>
<accession>A0A561SGA3</accession>
<dbReference type="SUPFAM" id="SSF49695">
    <property type="entry name" value="gamma-Crystallin-like"/>
    <property type="match status" value="1"/>
</dbReference>
<dbReference type="Pfam" id="PF03995">
    <property type="entry name" value="Inhibitor_I36"/>
    <property type="match status" value="1"/>
</dbReference>
<dbReference type="RefSeq" id="WP_145910787.1">
    <property type="nucleotide sequence ID" value="NZ_BAAAMZ010000001.1"/>
</dbReference>
<dbReference type="Proteomes" id="UP000317940">
    <property type="component" value="Unassembled WGS sequence"/>
</dbReference>
<evidence type="ECO:0000313" key="3">
    <source>
        <dbReference type="Proteomes" id="UP000317940"/>
    </source>
</evidence>
<name>A0A561SGA3_9ACTN</name>
<proteinExistence type="predicted"/>